<evidence type="ECO:0000313" key="3">
    <source>
        <dbReference type="EMBL" id="KNB15983.1"/>
    </source>
</evidence>
<reference evidence="3 4" key="1">
    <citation type="journal article" date="2010" name="Nature">
        <title>Comparative genomics reveals mobile pathogenicity chromosomes in Fusarium.</title>
        <authorList>
            <person name="Ma L.J."/>
            <person name="van der Does H.C."/>
            <person name="Borkovich K.A."/>
            <person name="Coleman J.J."/>
            <person name="Daboussi M.J."/>
            <person name="Di Pietro A."/>
            <person name="Dufresne M."/>
            <person name="Freitag M."/>
            <person name="Grabherr M."/>
            <person name="Henrissat B."/>
            <person name="Houterman P.M."/>
            <person name="Kang S."/>
            <person name="Shim W.B."/>
            <person name="Woloshuk C."/>
            <person name="Xie X."/>
            <person name="Xu J.R."/>
            <person name="Antoniw J."/>
            <person name="Baker S.E."/>
            <person name="Bluhm B.H."/>
            <person name="Breakspear A."/>
            <person name="Brown D.W."/>
            <person name="Butchko R.A."/>
            <person name="Chapman S."/>
            <person name="Coulson R."/>
            <person name="Coutinho P.M."/>
            <person name="Danchin E.G."/>
            <person name="Diener A."/>
            <person name="Gale L.R."/>
            <person name="Gardiner D.M."/>
            <person name="Goff S."/>
            <person name="Hammond-Kosack K.E."/>
            <person name="Hilburn K."/>
            <person name="Hua-Van A."/>
            <person name="Jonkers W."/>
            <person name="Kazan K."/>
            <person name="Kodira C.D."/>
            <person name="Koehrsen M."/>
            <person name="Kumar L."/>
            <person name="Lee Y.H."/>
            <person name="Li L."/>
            <person name="Manners J.M."/>
            <person name="Miranda-Saavedra D."/>
            <person name="Mukherjee M."/>
            <person name="Park G."/>
            <person name="Park J."/>
            <person name="Park S.Y."/>
            <person name="Proctor R.H."/>
            <person name="Regev A."/>
            <person name="Ruiz-Roldan M.C."/>
            <person name="Sain D."/>
            <person name="Sakthikumar S."/>
            <person name="Sykes S."/>
            <person name="Schwartz D.C."/>
            <person name="Turgeon B.G."/>
            <person name="Wapinski I."/>
            <person name="Yoder O."/>
            <person name="Young S."/>
            <person name="Zeng Q."/>
            <person name="Zhou S."/>
            <person name="Galagan J."/>
            <person name="Cuomo C.A."/>
            <person name="Kistler H.C."/>
            <person name="Rep M."/>
        </authorList>
    </citation>
    <scope>NUCLEOTIDE SEQUENCE [LARGE SCALE GENOMIC DNA]</scope>
    <source>
        <strain evidence="4">4287 / CBS 123668 / FGSC 9935 / NRRL 34936</strain>
    </source>
</reference>
<dbReference type="VEuPathDB" id="FungiDB:FOXG_14294"/>
<evidence type="ECO:0000313" key="4">
    <source>
        <dbReference type="Proteomes" id="UP000009097"/>
    </source>
</evidence>
<feature type="compositionally biased region" description="Basic residues" evidence="1">
    <location>
        <begin position="207"/>
        <end position="220"/>
    </location>
</feature>
<gene>
    <name evidence="3" type="ORF">FOXG_14294</name>
</gene>
<keyword evidence="3" id="KW-0418">Kinase</keyword>
<evidence type="ECO:0000256" key="1">
    <source>
        <dbReference type="SAM" id="MobiDB-lite"/>
    </source>
</evidence>
<dbReference type="InterPro" id="IPR011009">
    <property type="entry name" value="Kinase-like_dom_sf"/>
</dbReference>
<dbReference type="InterPro" id="IPR000719">
    <property type="entry name" value="Prot_kinase_dom"/>
</dbReference>
<dbReference type="AlphaFoldDB" id="A0A0J9VYT7"/>
<name>A0A0J9VYT7_FUSO4</name>
<organism evidence="3 4">
    <name type="scientific">Fusarium oxysporum f. sp. lycopersici (strain 4287 / CBS 123668 / FGSC 9935 / NRRL 34936)</name>
    <name type="common">Fusarium vascular wilt of tomato</name>
    <dbReference type="NCBI Taxonomy" id="426428"/>
    <lineage>
        <taxon>Eukaryota</taxon>
        <taxon>Fungi</taxon>
        <taxon>Dikarya</taxon>
        <taxon>Ascomycota</taxon>
        <taxon>Pezizomycotina</taxon>
        <taxon>Sordariomycetes</taxon>
        <taxon>Hypocreomycetidae</taxon>
        <taxon>Hypocreales</taxon>
        <taxon>Nectriaceae</taxon>
        <taxon>Fusarium</taxon>
        <taxon>Fusarium oxysporum species complex</taxon>
    </lineage>
</organism>
<dbReference type="SUPFAM" id="SSF56112">
    <property type="entry name" value="Protein kinase-like (PK-like)"/>
    <property type="match status" value="1"/>
</dbReference>
<sequence>MSASSSPLPFTIAEDDTAQPENPGGAYNSMSRLEDSHIRDSLPSDLNCLISRLNELKLDPSSSISRSRVVAVTNEDEGVIMSGDGKPVDFPPGGLSIEQAPDRPYFTLSSDNITISGYYSPGSDDIIIHRRETKEVEIASYSSVTNKMTPLRSVKVPFSLNTGLWQISESGRMQIYLYIFPKPYILHISSEPPKRPRLESGENAPYPRKKARLMQPRQKKPVTQTPNRTKEATKTNAKTGTSNLELLRPSSSVRWCGLNTAFRIDTISTSQRGRRQKTRDCFKLSALELVFSQSSTTRVFTGQHAQHGLVSFKAVAYPTRDLIQQHAQRWCREVSAARKISHRFLTTVLNADARLLSLCLDGQPILLCQRDDQSYFTGSNHEGIQLCIQITSALVFLHSTIGKPHLSVNSSNIFKKGNMFSLSGFEIAEDITGLKISYEEMRWYAAPEHVFAEPAAPLEKRIPRDDSREDGKKDVFSLAVVLAYAWKYIPLPETCGESMYSSRTQWLRSIENIRQASNCKVANPFMNILLKGLDPEPKTRSSSRGLLELALDSFKDSTGQILNVSVA</sequence>
<dbReference type="GO" id="GO:0005524">
    <property type="term" value="F:ATP binding"/>
    <property type="evidence" value="ECO:0007669"/>
    <property type="project" value="InterPro"/>
</dbReference>
<dbReference type="GO" id="GO:0004674">
    <property type="term" value="F:protein serine/threonine kinase activity"/>
    <property type="evidence" value="ECO:0007669"/>
    <property type="project" value="UniProtKB-KW"/>
</dbReference>
<keyword evidence="3" id="KW-0723">Serine/threonine-protein kinase</keyword>
<dbReference type="Gene3D" id="1.10.510.10">
    <property type="entry name" value="Transferase(Phosphotransferase) domain 1"/>
    <property type="match status" value="1"/>
</dbReference>
<proteinExistence type="predicted"/>
<dbReference type="RefSeq" id="XP_018254028.1">
    <property type="nucleotide sequence ID" value="XM_018394362.1"/>
</dbReference>
<protein>
    <submittedName>
        <fullName evidence="3">Serine/threonine protein kinase</fullName>
    </submittedName>
</protein>
<dbReference type="EMBL" id="DS231717">
    <property type="protein sequence ID" value="KNB15983.1"/>
    <property type="molecule type" value="Genomic_DNA"/>
</dbReference>
<dbReference type="PROSITE" id="PS50011">
    <property type="entry name" value="PROTEIN_KINASE_DOM"/>
    <property type="match status" value="1"/>
</dbReference>
<feature type="domain" description="Protein kinase" evidence="2">
    <location>
        <begin position="285"/>
        <end position="555"/>
    </location>
</feature>
<dbReference type="GeneID" id="28955466"/>
<dbReference type="OrthoDB" id="5040374at2759"/>
<accession>A0A0J9VYT7</accession>
<evidence type="ECO:0000259" key="2">
    <source>
        <dbReference type="PROSITE" id="PS50011"/>
    </source>
</evidence>
<feature type="region of interest" description="Disordered" evidence="1">
    <location>
        <begin position="190"/>
        <end position="237"/>
    </location>
</feature>
<keyword evidence="3" id="KW-0808">Transferase</keyword>
<dbReference type="KEGG" id="fox:FOXG_14294"/>
<dbReference type="Proteomes" id="UP000009097">
    <property type="component" value="Chromosome 14"/>
</dbReference>
<feature type="region of interest" description="Disordered" evidence="1">
    <location>
        <begin position="1"/>
        <end position="31"/>
    </location>
</feature>